<dbReference type="AlphaFoldDB" id="A0A4R8Q4C8"/>
<evidence type="ECO:0000256" key="1">
    <source>
        <dbReference type="SAM" id="Phobius"/>
    </source>
</evidence>
<accession>A0A4R8Q4C8</accession>
<feature type="transmembrane region" description="Helical" evidence="1">
    <location>
        <begin position="84"/>
        <end position="105"/>
    </location>
</feature>
<gene>
    <name evidence="2" type="ORF">C8035_v011719</name>
</gene>
<reference evidence="2 3" key="1">
    <citation type="submission" date="2018-11" db="EMBL/GenBank/DDBJ databases">
        <title>Genome sequence and assembly of Colletotrichum spinosum.</title>
        <authorList>
            <person name="Gan P."/>
            <person name="Shirasu K."/>
        </authorList>
    </citation>
    <scope>NUCLEOTIDE SEQUENCE [LARGE SCALE GENOMIC DNA]</scope>
    <source>
        <strain evidence="2 3">CBS 515.97</strain>
    </source>
</reference>
<keyword evidence="1" id="KW-0812">Transmembrane</keyword>
<keyword evidence="3" id="KW-1185">Reference proteome</keyword>
<dbReference type="Proteomes" id="UP000295083">
    <property type="component" value="Unassembled WGS sequence"/>
</dbReference>
<comment type="caution">
    <text evidence="2">The sequence shown here is derived from an EMBL/GenBank/DDBJ whole genome shotgun (WGS) entry which is preliminary data.</text>
</comment>
<sequence>MSGPPDPDVLAPNSSVVAHLLAKTTKIGALVGSVGVARKERGESSFREPDLNPDNTDQAMCCMARDMGNDWCEMRHTVGLLCRVVLSGCMCLSIVPGLGLANLLIEATSRRNRDAHRIEVATRRKLRCHLSGNFCVGWGDCQRARLHRTGALGQPKLTKCRSCIGTL</sequence>
<organism evidence="2 3">
    <name type="scientific">Colletotrichum spinosum</name>
    <dbReference type="NCBI Taxonomy" id="1347390"/>
    <lineage>
        <taxon>Eukaryota</taxon>
        <taxon>Fungi</taxon>
        <taxon>Dikarya</taxon>
        <taxon>Ascomycota</taxon>
        <taxon>Pezizomycotina</taxon>
        <taxon>Sordariomycetes</taxon>
        <taxon>Hypocreomycetidae</taxon>
        <taxon>Glomerellales</taxon>
        <taxon>Glomerellaceae</taxon>
        <taxon>Colletotrichum</taxon>
        <taxon>Colletotrichum orbiculare species complex</taxon>
    </lineage>
</organism>
<protein>
    <submittedName>
        <fullName evidence="2">Uncharacterized protein</fullName>
    </submittedName>
</protein>
<dbReference type="EMBL" id="QAPG01000068">
    <property type="protein sequence ID" value="TDZ33271.1"/>
    <property type="molecule type" value="Genomic_DNA"/>
</dbReference>
<evidence type="ECO:0000313" key="2">
    <source>
        <dbReference type="EMBL" id="TDZ33271.1"/>
    </source>
</evidence>
<name>A0A4R8Q4C8_9PEZI</name>
<proteinExistence type="predicted"/>
<keyword evidence="1" id="KW-0472">Membrane</keyword>
<keyword evidence="1" id="KW-1133">Transmembrane helix</keyword>
<evidence type="ECO:0000313" key="3">
    <source>
        <dbReference type="Proteomes" id="UP000295083"/>
    </source>
</evidence>